<dbReference type="Proteomes" id="UP000799750">
    <property type="component" value="Unassembled WGS sequence"/>
</dbReference>
<keyword evidence="2" id="KW-1185">Reference proteome</keyword>
<gene>
    <name evidence="1" type="ORF">BU16DRAFT_522460</name>
</gene>
<accession>A0A6A6RAM1</accession>
<dbReference type="EMBL" id="MU004182">
    <property type="protein sequence ID" value="KAF2501484.1"/>
    <property type="molecule type" value="Genomic_DNA"/>
</dbReference>
<proteinExistence type="predicted"/>
<name>A0A6A6RAM1_9PEZI</name>
<protein>
    <submittedName>
        <fullName evidence="1">Uncharacterized protein</fullName>
    </submittedName>
</protein>
<evidence type="ECO:0000313" key="2">
    <source>
        <dbReference type="Proteomes" id="UP000799750"/>
    </source>
</evidence>
<evidence type="ECO:0000313" key="1">
    <source>
        <dbReference type="EMBL" id="KAF2501484.1"/>
    </source>
</evidence>
<sequence length="334" mass="38167">MSRLLLLPRELRDDIIKLVINSYSPPPRNPHDPFGQAKLKRHLDCTYHKAPWSGSCILYDPRSHDYLPNCSALLQTNWKLHHETMERLNKLRPNFALDIMVVDNTQLWPKWTSIPMVSSHVETVTAHIRTFRTEAGWQGFLGGPGEPPSMTWAFYDILKRFLNIGPVGPGYSVNEIGRGTTIQTLQIDVVCPKDLPEGTEVAPEQSGAQIYFPGHIPFVEGFLYDEKKKYLMHPKSLARFLWCWLEALLHMDRYSAIHGAILFERVGTIRLMVDGELFKEWNLATLLAAFPLDGPPQTFERGTEADFKSWREETYVFRKQAGLPVIRHGSAQGS</sequence>
<organism evidence="1 2">
    <name type="scientific">Lophium mytilinum</name>
    <dbReference type="NCBI Taxonomy" id="390894"/>
    <lineage>
        <taxon>Eukaryota</taxon>
        <taxon>Fungi</taxon>
        <taxon>Dikarya</taxon>
        <taxon>Ascomycota</taxon>
        <taxon>Pezizomycotina</taxon>
        <taxon>Dothideomycetes</taxon>
        <taxon>Pleosporomycetidae</taxon>
        <taxon>Mytilinidiales</taxon>
        <taxon>Mytilinidiaceae</taxon>
        <taxon>Lophium</taxon>
    </lineage>
</organism>
<dbReference type="OrthoDB" id="2823490at2759"/>
<dbReference type="AlphaFoldDB" id="A0A6A6RAM1"/>
<reference evidence="1" key="1">
    <citation type="journal article" date="2020" name="Stud. Mycol.">
        <title>101 Dothideomycetes genomes: a test case for predicting lifestyles and emergence of pathogens.</title>
        <authorList>
            <person name="Haridas S."/>
            <person name="Albert R."/>
            <person name="Binder M."/>
            <person name="Bloem J."/>
            <person name="Labutti K."/>
            <person name="Salamov A."/>
            <person name="Andreopoulos B."/>
            <person name="Baker S."/>
            <person name="Barry K."/>
            <person name="Bills G."/>
            <person name="Bluhm B."/>
            <person name="Cannon C."/>
            <person name="Castanera R."/>
            <person name="Culley D."/>
            <person name="Daum C."/>
            <person name="Ezra D."/>
            <person name="Gonzalez J."/>
            <person name="Henrissat B."/>
            <person name="Kuo A."/>
            <person name="Liang C."/>
            <person name="Lipzen A."/>
            <person name="Lutzoni F."/>
            <person name="Magnuson J."/>
            <person name="Mondo S."/>
            <person name="Nolan M."/>
            <person name="Ohm R."/>
            <person name="Pangilinan J."/>
            <person name="Park H.-J."/>
            <person name="Ramirez L."/>
            <person name="Alfaro M."/>
            <person name="Sun H."/>
            <person name="Tritt A."/>
            <person name="Yoshinaga Y."/>
            <person name="Zwiers L.-H."/>
            <person name="Turgeon B."/>
            <person name="Goodwin S."/>
            <person name="Spatafora J."/>
            <person name="Crous P."/>
            <person name="Grigoriev I."/>
        </authorList>
    </citation>
    <scope>NUCLEOTIDE SEQUENCE</scope>
    <source>
        <strain evidence="1">CBS 269.34</strain>
    </source>
</reference>